<evidence type="ECO:0000313" key="15">
    <source>
        <dbReference type="EMBL" id="MCO6049245.1"/>
    </source>
</evidence>
<keyword evidence="11 13" id="KW-1133">Transmembrane helix</keyword>
<dbReference type="GO" id="GO:0005524">
    <property type="term" value="F:ATP binding"/>
    <property type="evidence" value="ECO:0007669"/>
    <property type="project" value="UniProtKB-KW"/>
</dbReference>
<keyword evidence="5" id="KW-0762">Sugar transport</keyword>
<evidence type="ECO:0000256" key="4">
    <source>
        <dbReference type="ARBA" id="ARBA00022475"/>
    </source>
</evidence>
<dbReference type="Gene3D" id="3.40.50.300">
    <property type="entry name" value="P-loop containing nucleotide triphosphate hydrolases"/>
    <property type="match status" value="2"/>
</dbReference>
<comment type="subcellular location">
    <subcellularLocation>
        <location evidence="1">Cell membrane</location>
        <topology evidence="1">Multi-pass membrane protein</topology>
    </subcellularLocation>
</comment>
<keyword evidence="9 15" id="KW-0067">ATP-binding</keyword>
<dbReference type="InterPro" id="IPR027417">
    <property type="entry name" value="P-loop_NTPase"/>
</dbReference>
<evidence type="ECO:0000313" key="16">
    <source>
        <dbReference type="Proteomes" id="UP001205906"/>
    </source>
</evidence>
<gene>
    <name evidence="15" type="ORF">NGM99_05505</name>
</gene>
<evidence type="ECO:0000256" key="1">
    <source>
        <dbReference type="ARBA" id="ARBA00004651"/>
    </source>
</evidence>
<feature type="transmembrane region" description="Helical" evidence="13">
    <location>
        <begin position="805"/>
        <end position="825"/>
    </location>
</feature>
<name>A0ABT1C338_9HYPH</name>
<keyword evidence="4" id="KW-1003">Cell membrane</keyword>
<evidence type="ECO:0000256" key="13">
    <source>
        <dbReference type="SAM" id="Phobius"/>
    </source>
</evidence>
<dbReference type="EMBL" id="JAMXQS010000002">
    <property type="protein sequence ID" value="MCO6049245.1"/>
    <property type="molecule type" value="Genomic_DNA"/>
</dbReference>
<dbReference type="InterPro" id="IPR001851">
    <property type="entry name" value="ABC_transp_permease"/>
</dbReference>
<keyword evidence="16" id="KW-1185">Reference proteome</keyword>
<evidence type="ECO:0000256" key="6">
    <source>
        <dbReference type="ARBA" id="ARBA00022692"/>
    </source>
</evidence>
<evidence type="ECO:0000256" key="9">
    <source>
        <dbReference type="ARBA" id="ARBA00022840"/>
    </source>
</evidence>
<evidence type="ECO:0000256" key="2">
    <source>
        <dbReference type="ARBA" id="ARBA00005417"/>
    </source>
</evidence>
<reference evidence="15 16" key="1">
    <citation type="submission" date="2022-06" db="EMBL/GenBank/DDBJ databases">
        <title>Mesorhizobium sp. strain RP14 Genome sequencing and assembly.</title>
        <authorList>
            <person name="Kim I."/>
        </authorList>
    </citation>
    <scope>NUCLEOTIDE SEQUENCE [LARGE SCALE GENOMIC DNA]</scope>
    <source>
        <strain evidence="16">RP14(2022)</strain>
    </source>
</reference>
<dbReference type="Pfam" id="PF00005">
    <property type="entry name" value="ABC_tran"/>
    <property type="match status" value="2"/>
</dbReference>
<dbReference type="PANTHER" id="PTHR43790">
    <property type="entry name" value="CARBOHYDRATE TRANSPORT ATP-BINDING PROTEIN MG119-RELATED"/>
    <property type="match status" value="1"/>
</dbReference>
<dbReference type="InterPro" id="IPR017871">
    <property type="entry name" value="ABC_transporter-like_CS"/>
</dbReference>
<evidence type="ECO:0000259" key="14">
    <source>
        <dbReference type="PROSITE" id="PS50893"/>
    </source>
</evidence>
<dbReference type="SMART" id="SM00382">
    <property type="entry name" value="AAA"/>
    <property type="match status" value="2"/>
</dbReference>
<organism evidence="15 16">
    <name type="scientific">Mesorhizobium liriopis</name>
    <dbReference type="NCBI Taxonomy" id="2953882"/>
    <lineage>
        <taxon>Bacteria</taxon>
        <taxon>Pseudomonadati</taxon>
        <taxon>Pseudomonadota</taxon>
        <taxon>Alphaproteobacteria</taxon>
        <taxon>Hyphomicrobiales</taxon>
        <taxon>Phyllobacteriaceae</taxon>
        <taxon>Mesorhizobium</taxon>
    </lineage>
</organism>
<evidence type="ECO:0000256" key="8">
    <source>
        <dbReference type="ARBA" id="ARBA00022741"/>
    </source>
</evidence>
<protein>
    <submittedName>
        <fullName evidence="15">ATP-binding cassette domain-containing protein</fullName>
    </submittedName>
</protein>
<comment type="caution">
    <text evidence="15">The sequence shown here is derived from an EMBL/GenBank/DDBJ whole genome shotgun (WGS) entry which is preliminary data.</text>
</comment>
<keyword evidence="8" id="KW-0547">Nucleotide-binding</keyword>
<dbReference type="Proteomes" id="UP001205906">
    <property type="component" value="Unassembled WGS sequence"/>
</dbReference>
<feature type="domain" description="ABC transporter" evidence="14">
    <location>
        <begin position="19"/>
        <end position="255"/>
    </location>
</feature>
<dbReference type="CDD" id="cd03215">
    <property type="entry name" value="ABC_Carb_Monos_II"/>
    <property type="match status" value="1"/>
</dbReference>
<dbReference type="PROSITE" id="PS00211">
    <property type="entry name" value="ABC_TRANSPORTER_1"/>
    <property type="match status" value="1"/>
</dbReference>
<dbReference type="InterPro" id="IPR003439">
    <property type="entry name" value="ABC_transporter-like_ATP-bd"/>
</dbReference>
<evidence type="ECO:0000256" key="11">
    <source>
        <dbReference type="ARBA" id="ARBA00022989"/>
    </source>
</evidence>
<keyword evidence="3" id="KW-0813">Transport</keyword>
<dbReference type="RefSeq" id="WP_252816811.1">
    <property type="nucleotide sequence ID" value="NZ_JAMXQS010000002.1"/>
</dbReference>
<evidence type="ECO:0000256" key="10">
    <source>
        <dbReference type="ARBA" id="ARBA00022967"/>
    </source>
</evidence>
<accession>A0ABT1C338</accession>
<dbReference type="CDD" id="cd06579">
    <property type="entry name" value="TM_PBP1_transp_AraH_like"/>
    <property type="match status" value="1"/>
</dbReference>
<feature type="transmembrane region" description="Helical" evidence="13">
    <location>
        <begin position="585"/>
        <end position="604"/>
    </location>
</feature>
<dbReference type="InterPro" id="IPR003593">
    <property type="entry name" value="AAA+_ATPase"/>
</dbReference>
<dbReference type="PROSITE" id="PS50893">
    <property type="entry name" value="ABC_TRANSPORTER_2"/>
    <property type="match status" value="2"/>
</dbReference>
<keyword evidence="6 13" id="KW-0812">Transmembrane</keyword>
<evidence type="ECO:0000256" key="7">
    <source>
        <dbReference type="ARBA" id="ARBA00022737"/>
    </source>
</evidence>
<dbReference type="Pfam" id="PF02653">
    <property type="entry name" value="BPD_transp_2"/>
    <property type="match status" value="1"/>
</dbReference>
<feature type="transmembrane region" description="Helical" evidence="13">
    <location>
        <begin position="831"/>
        <end position="849"/>
    </location>
</feature>
<keyword evidence="7" id="KW-0677">Repeat</keyword>
<dbReference type="PANTHER" id="PTHR43790:SF3">
    <property type="entry name" value="D-ALLOSE IMPORT ATP-BINDING PROTEIN ALSA-RELATED"/>
    <property type="match status" value="1"/>
</dbReference>
<feature type="transmembrane region" description="Helical" evidence="13">
    <location>
        <begin position="624"/>
        <end position="643"/>
    </location>
</feature>
<feature type="transmembrane region" description="Helical" evidence="13">
    <location>
        <begin position="696"/>
        <end position="719"/>
    </location>
</feature>
<dbReference type="CDD" id="cd03216">
    <property type="entry name" value="ABC_Carb_Monos_I"/>
    <property type="match status" value="1"/>
</dbReference>
<feature type="transmembrane region" description="Helical" evidence="13">
    <location>
        <begin position="650"/>
        <end position="676"/>
    </location>
</feature>
<keyword evidence="12 13" id="KW-0472">Membrane</keyword>
<sequence>MTSTIAVARPEVRLATPVLECRNIGKEFPGVVALSGVSLTIRSGEIHAFLGQNGAGKSTLVKILTGVYRADHGDVLVDGEPLRFRDPRDAEANAIAIVHQDQPLVAQLDVTRNVFLGREITRTGGVLDLSTMRARTADALRQVGATFDADTLVAELSVAQRELAAIAAALVRKPRILILDEPTASLSDNEAELLFGIVRSLRDAGVTIIYISHYLDEVLDLVDRVTVLRDGKLVATMDVGETSRAGIVQMMVGRDIEQLYPKETIAIGEPLLEVRGLAQGNMLRGVDLDVRRGEIFGIAGLMGAGRTELALSLIGALPRSAGSVMLRGEPSSPASPRAAKREGFALIPEDRRHEGLVTDMTVRENLTLPELSRFSRFGIIGFRSERATATSLVERLRIQPPNLSQLTRNLSGGNQQKIVIGRWLAGDAEVFLFDEPTTGVDVGSKVEIYKQMIELARRGAAVIFISSDFEEIAGMSDRIAVMHKGRINKLFQPGEATPETLLYWASGSADEVMPNADADASPADDAATQMPSATAIASGAEMAASQSFWARWGTIGGMVVVLTLIAILAPQFLSLNNIFDVLKQGSVLAFIALGLTVVLIAGGFDMSAGAVSQFTTNLAAGTMIAGMGSAAAIGLGALIGLLAGAINAALVLVFGMPAFVATLGAMFVAMGATLLYNGGQALTLSNQPSFFFIGQGYIGPVPFVLILLLLATAILHFVLKHTRLGLRMYAVGQNLVAAELRGVGRARYATASFMIGGLVLGLAGVILASYAYGASALATGIDFLISALAAAFLGSTFNRAGELNVVGTLIAALFLASLSNGLILIGISSQALPGIQGIVLILSIALGVIHKRGIGQVLIF</sequence>
<keyword evidence="10" id="KW-1278">Translocase</keyword>
<feature type="transmembrane region" description="Helical" evidence="13">
    <location>
        <begin position="549"/>
        <end position="573"/>
    </location>
</feature>
<dbReference type="InterPro" id="IPR050107">
    <property type="entry name" value="ABC_carbohydrate_import_ATPase"/>
</dbReference>
<feature type="transmembrane region" description="Helical" evidence="13">
    <location>
        <begin position="774"/>
        <end position="793"/>
    </location>
</feature>
<evidence type="ECO:0000256" key="3">
    <source>
        <dbReference type="ARBA" id="ARBA00022448"/>
    </source>
</evidence>
<evidence type="ECO:0000256" key="12">
    <source>
        <dbReference type="ARBA" id="ARBA00023136"/>
    </source>
</evidence>
<proteinExistence type="inferred from homology"/>
<feature type="transmembrane region" description="Helical" evidence="13">
    <location>
        <begin position="748"/>
        <end position="768"/>
    </location>
</feature>
<dbReference type="SUPFAM" id="SSF52540">
    <property type="entry name" value="P-loop containing nucleoside triphosphate hydrolases"/>
    <property type="match status" value="2"/>
</dbReference>
<feature type="domain" description="ABC transporter" evidence="14">
    <location>
        <begin position="266"/>
        <end position="509"/>
    </location>
</feature>
<comment type="similarity">
    <text evidence="2">Belongs to the ABC transporter superfamily.</text>
</comment>
<evidence type="ECO:0000256" key="5">
    <source>
        <dbReference type="ARBA" id="ARBA00022597"/>
    </source>
</evidence>